<dbReference type="EMBL" id="CP030041">
    <property type="protein sequence ID" value="AWW32135.1"/>
    <property type="molecule type" value="Genomic_DNA"/>
</dbReference>
<dbReference type="AlphaFoldDB" id="A0A2Z4IMK5"/>
<dbReference type="PANTHER" id="PTHR34219:SF3">
    <property type="entry name" value="BLL7967 PROTEIN"/>
    <property type="match status" value="1"/>
</dbReference>
<accession>A0A2Z4IMK5</accession>
<dbReference type="OrthoDB" id="271465at2"/>
<keyword evidence="3" id="KW-1185">Reference proteome</keyword>
<evidence type="ECO:0000256" key="1">
    <source>
        <dbReference type="SAM" id="Phobius"/>
    </source>
</evidence>
<proteinExistence type="predicted"/>
<organism evidence="2 3">
    <name type="scientific">Echinicola strongylocentroti</name>
    <dbReference type="NCBI Taxonomy" id="1795355"/>
    <lineage>
        <taxon>Bacteria</taxon>
        <taxon>Pseudomonadati</taxon>
        <taxon>Bacteroidota</taxon>
        <taxon>Cytophagia</taxon>
        <taxon>Cytophagales</taxon>
        <taxon>Cyclobacteriaceae</taxon>
        <taxon>Echinicola</taxon>
    </lineage>
</organism>
<reference evidence="2 3" key="1">
    <citation type="submission" date="2018-06" db="EMBL/GenBank/DDBJ databases">
        <title>Echinicola strongylocentroti sp. nov., isolated from a sea urchin Strongylocentrotus intermedius.</title>
        <authorList>
            <person name="Bae S.S."/>
        </authorList>
    </citation>
    <scope>NUCLEOTIDE SEQUENCE [LARGE SCALE GENOMIC DNA]</scope>
    <source>
        <strain evidence="2 3">MEBiC08714</strain>
    </source>
</reference>
<feature type="transmembrane region" description="Helical" evidence="1">
    <location>
        <begin position="150"/>
        <end position="172"/>
    </location>
</feature>
<gene>
    <name evidence="2" type="ORF">DN752_19430</name>
</gene>
<keyword evidence="1" id="KW-0472">Membrane</keyword>
<keyword evidence="1" id="KW-1133">Transmembrane helix</keyword>
<dbReference type="Proteomes" id="UP000248688">
    <property type="component" value="Chromosome"/>
</dbReference>
<evidence type="ECO:0000313" key="2">
    <source>
        <dbReference type="EMBL" id="AWW32135.1"/>
    </source>
</evidence>
<dbReference type="InterPro" id="IPR005625">
    <property type="entry name" value="PepSY-ass_TM"/>
</dbReference>
<name>A0A2Z4IMK5_9BACT</name>
<protein>
    <submittedName>
        <fullName evidence="2">DNA mismatch repair protein</fullName>
    </submittedName>
</protein>
<keyword evidence="1" id="KW-0812">Transmembrane</keyword>
<dbReference type="KEGG" id="est:DN752_19430"/>
<sequence length="185" mass="21504">MLYLLKSGKIVNTLRNYRKYHRWIGVFLSMFILISSLTGILLSWKKQSDLIQPPTQLVKQETNEPWLAIEEMEMIASRALKKHQPEIQNKIDRIDIRPGKGVAKVLFEQGYWEVQLDGYNGGVLSVERRYSDLIEQLHDGSFFGENFKLLAMNVLGTGLVVMVITGLVLWYCPKIVRKRKKHPFR</sequence>
<dbReference type="Pfam" id="PF03929">
    <property type="entry name" value="PepSY_TM"/>
    <property type="match status" value="1"/>
</dbReference>
<evidence type="ECO:0000313" key="3">
    <source>
        <dbReference type="Proteomes" id="UP000248688"/>
    </source>
</evidence>
<feature type="transmembrane region" description="Helical" evidence="1">
    <location>
        <begin position="20"/>
        <end position="44"/>
    </location>
</feature>
<dbReference type="RefSeq" id="WP_112785508.1">
    <property type="nucleotide sequence ID" value="NZ_CP030041.1"/>
</dbReference>
<dbReference type="PANTHER" id="PTHR34219">
    <property type="entry name" value="IRON-REGULATED INNER MEMBRANE PROTEIN-RELATED"/>
    <property type="match status" value="1"/>
</dbReference>